<evidence type="ECO:0000256" key="2">
    <source>
        <dbReference type="ARBA" id="ARBA00012438"/>
    </source>
</evidence>
<feature type="transmembrane region" description="Helical" evidence="6">
    <location>
        <begin position="12"/>
        <end position="30"/>
    </location>
</feature>
<dbReference type="InterPro" id="IPR011712">
    <property type="entry name" value="Sig_transdc_His_kin_sub3_dim/P"/>
</dbReference>
<evidence type="ECO:0000256" key="6">
    <source>
        <dbReference type="SAM" id="Phobius"/>
    </source>
</evidence>
<keyword evidence="6" id="KW-1133">Transmembrane helix</keyword>
<dbReference type="SUPFAM" id="SSF55874">
    <property type="entry name" value="ATPase domain of HSP90 chaperone/DNA topoisomerase II/histidine kinase"/>
    <property type="match status" value="1"/>
</dbReference>
<dbReference type="Pfam" id="PF02518">
    <property type="entry name" value="HATPase_c"/>
    <property type="match status" value="1"/>
</dbReference>
<dbReference type="GO" id="GO:0016020">
    <property type="term" value="C:membrane"/>
    <property type="evidence" value="ECO:0007669"/>
    <property type="project" value="InterPro"/>
</dbReference>
<dbReference type="PANTHER" id="PTHR24421">
    <property type="entry name" value="NITRATE/NITRITE SENSOR PROTEIN NARX-RELATED"/>
    <property type="match status" value="1"/>
</dbReference>
<proteinExistence type="predicted"/>
<keyword evidence="3" id="KW-0808">Transferase</keyword>
<evidence type="ECO:0000313" key="8">
    <source>
        <dbReference type="EMBL" id="MDA3733153.1"/>
    </source>
</evidence>
<dbReference type="SMART" id="SM00387">
    <property type="entry name" value="HATPase_c"/>
    <property type="match status" value="1"/>
</dbReference>
<dbReference type="Gene3D" id="3.30.565.10">
    <property type="entry name" value="Histidine kinase-like ATPase, C-terminal domain"/>
    <property type="match status" value="1"/>
</dbReference>
<dbReference type="EMBL" id="JAQIFT010000061">
    <property type="protein sequence ID" value="MDA3733153.1"/>
    <property type="molecule type" value="Genomic_DNA"/>
</dbReference>
<protein>
    <recommendedName>
        <fullName evidence="2">histidine kinase</fullName>
        <ecNumber evidence="2">2.7.13.3</ecNumber>
    </recommendedName>
</protein>
<keyword evidence="6" id="KW-0472">Membrane</keyword>
<organism evidence="8 9">
    <name type="scientific">Holtiella tumoricola</name>
    <dbReference type="NCBI Taxonomy" id="3018743"/>
    <lineage>
        <taxon>Bacteria</taxon>
        <taxon>Bacillati</taxon>
        <taxon>Bacillota</taxon>
        <taxon>Clostridia</taxon>
        <taxon>Lachnospirales</taxon>
        <taxon>Cellulosilyticaceae</taxon>
        <taxon>Holtiella</taxon>
    </lineage>
</organism>
<feature type="transmembrane region" description="Helical" evidence="6">
    <location>
        <begin position="112"/>
        <end position="132"/>
    </location>
</feature>
<evidence type="ECO:0000256" key="4">
    <source>
        <dbReference type="ARBA" id="ARBA00022777"/>
    </source>
</evidence>
<evidence type="ECO:0000256" key="3">
    <source>
        <dbReference type="ARBA" id="ARBA00022679"/>
    </source>
</evidence>
<comment type="caution">
    <text evidence="8">The sequence shown here is derived from an EMBL/GenBank/DDBJ whole genome shotgun (WGS) entry which is preliminary data.</text>
</comment>
<dbReference type="AlphaFoldDB" id="A0AA42DQS5"/>
<feature type="transmembrane region" description="Helical" evidence="6">
    <location>
        <begin position="144"/>
        <end position="162"/>
    </location>
</feature>
<keyword evidence="6" id="KW-0812">Transmembrane</keyword>
<dbReference type="Pfam" id="PF07730">
    <property type="entry name" value="HisKA_3"/>
    <property type="match status" value="1"/>
</dbReference>
<reference evidence="8" key="1">
    <citation type="journal article" date="2023" name="Int. J. Syst. Evol. Microbiol.">
        <title>&lt;i&gt;Holtiella tumoricola&lt;/i&gt; gen. nov. sp. nov., isolated from a human clinical sample.</title>
        <authorList>
            <person name="Allen-Vercoe E."/>
            <person name="Daigneault M.C."/>
            <person name="Vancuren S.J."/>
            <person name="Cochrane K."/>
            <person name="O'Neal L.L."/>
            <person name="Sankaranarayanan K."/>
            <person name="Lawson P.A."/>
        </authorList>
    </citation>
    <scope>NUCLEOTIDE SEQUENCE</scope>
    <source>
        <strain evidence="8">CC70A</strain>
    </source>
</reference>
<name>A0AA42DQS5_9FIRM</name>
<comment type="catalytic activity">
    <reaction evidence="1">
        <text>ATP + protein L-histidine = ADP + protein N-phospho-L-histidine.</text>
        <dbReference type="EC" id="2.7.13.3"/>
    </reaction>
</comment>
<dbReference type="Gene3D" id="1.20.5.1930">
    <property type="match status" value="1"/>
</dbReference>
<dbReference type="EC" id="2.7.13.3" evidence="2"/>
<dbReference type="InterPro" id="IPR036890">
    <property type="entry name" value="HATPase_C_sf"/>
</dbReference>
<dbReference type="InterPro" id="IPR050482">
    <property type="entry name" value="Sensor_HK_TwoCompSys"/>
</dbReference>
<feature type="transmembrane region" description="Helical" evidence="6">
    <location>
        <begin position="69"/>
        <end position="92"/>
    </location>
</feature>
<dbReference type="GO" id="GO:0000155">
    <property type="term" value="F:phosphorelay sensor kinase activity"/>
    <property type="evidence" value="ECO:0007669"/>
    <property type="project" value="InterPro"/>
</dbReference>
<dbReference type="RefSeq" id="WP_271013042.1">
    <property type="nucleotide sequence ID" value="NZ_JAQIFT010000061.1"/>
</dbReference>
<dbReference type="InterPro" id="IPR003594">
    <property type="entry name" value="HATPase_dom"/>
</dbReference>
<sequence>MSLKKTNMTKMLLLYRYISLILTSIFFIVGGEGHNLGNTLIIIMGTTLTALTTHYLYRQSKRDKTQIQIIILLEVIGNCIILMCSGGLHSPYMWYILNTMIMAGIELGPRYMWANMVVYIGCVLGYLYCIELRYAGFLHITAQDLNLIAGFGLISVMVQLLIDYLKALEEKSNQIQNQLDYTLKIYRTVYLFTNQEDRQKLIEAILNHMRMVRKLPVGMYLDFVNEGKEIIPYSYGVASEDIDRIINQIDMAQLSKMCMKDKYGMVYYQDGYTAIPIRYTYYTFGMLIVKGESNLEDLKFIAYVSGMMMEKIALEELNEQLLIGNEQNRIANEIHDSVIQQLFGVSCQLYNLEKQVLALEEEKIANNLKGLRGNITDSMAELRATIYGMSWNKQGKNNLIQKLENFIKVMEGLHPVTITLKIQGNLNSLNLEEQKALYRVCCEGVANGIKHGCASQIDIDLHQDHRGLVLRIEDNGRGFDYNKIVEQDRLGLGIKNMEQLTRQIGGEFDIHSIPGEGTMICAEFKYYHIKEAV</sequence>
<dbReference type="CDD" id="cd16917">
    <property type="entry name" value="HATPase_UhpB-NarQ-NarX-like"/>
    <property type="match status" value="1"/>
</dbReference>
<keyword evidence="9" id="KW-1185">Reference proteome</keyword>
<gene>
    <name evidence="8" type="ORF">PBV87_16880</name>
</gene>
<dbReference type="GO" id="GO:0046983">
    <property type="term" value="F:protein dimerization activity"/>
    <property type="evidence" value="ECO:0007669"/>
    <property type="project" value="InterPro"/>
</dbReference>
<feature type="transmembrane region" description="Helical" evidence="6">
    <location>
        <begin position="36"/>
        <end position="57"/>
    </location>
</feature>
<evidence type="ECO:0000256" key="5">
    <source>
        <dbReference type="ARBA" id="ARBA00023012"/>
    </source>
</evidence>
<keyword evidence="5" id="KW-0902">Two-component regulatory system</keyword>
<feature type="domain" description="Histidine kinase/HSP90-like ATPase" evidence="7">
    <location>
        <begin position="432"/>
        <end position="528"/>
    </location>
</feature>
<dbReference type="Proteomes" id="UP001169242">
    <property type="component" value="Unassembled WGS sequence"/>
</dbReference>
<accession>A0AA42DQS5</accession>
<keyword evidence="4 8" id="KW-0418">Kinase</keyword>
<evidence type="ECO:0000256" key="1">
    <source>
        <dbReference type="ARBA" id="ARBA00000085"/>
    </source>
</evidence>
<evidence type="ECO:0000313" key="9">
    <source>
        <dbReference type="Proteomes" id="UP001169242"/>
    </source>
</evidence>
<evidence type="ECO:0000259" key="7">
    <source>
        <dbReference type="SMART" id="SM00387"/>
    </source>
</evidence>